<comment type="caution">
    <text evidence="2">The sequence shown here is derived from an EMBL/GenBank/DDBJ whole genome shotgun (WGS) entry which is preliminary data.</text>
</comment>
<proteinExistence type="predicted"/>
<feature type="compositionally biased region" description="Basic and acidic residues" evidence="1">
    <location>
        <begin position="111"/>
        <end position="121"/>
    </location>
</feature>
<evidence type="ECO:0000313" key="3">
    <source>
        <dbReference type="Proteomes" id="UP000321812"/>
    </source>
</evidence>
<evidence type="ECO:0008006" key="4">
    <source>
        <dbReference type="Google" id="ProtNLM"/>
    </source>
</evidence>
<reference evidence="2 3" key="1">
    <citation type="submission" date="2019-07" db="EMBL/GenBank/DDBJ databases">
        <title>Rapid identification of Enteric Bacteria from Whole Genome Sequences (WGS) using Average Nucleotide Identity (ANI).</title>
        <authorList>
            <person name="Lane C."/>
        </authorList>
    </citation>
    <scope>NUCLEOTIDE SEQUENCE [LARGE SCALE GENOMIC DNA]</scope>
    <source>
        <strain evidence="2 3">D2411</strain>
    </source>
</reference>
<organism evidence="2 3">
    <name type="scientific">Campylobacter hyointestinalis</name>
    <dbReference type="NCBI Taxonomy" id="198"/>
    <lineage>
        <taxon>Bacteria</taxon>
        <taxon>Pseudomonadati</taxon>
        <taxon>Campylobacterota</taxon>
        <taxon>Epsilonproteobacteria</taxon>
        <taxon>Campylobacterales</taxon>
        <taxon>Campylobacteraceae</taxon>
        <taxon>Campylobacter</taxon>
    </lineage>
</organism>
<protein>
    <recommendedName>
        <fullName evidence="4">Helix-turn-helix domain-containing protein</fullName>
    </recommendedName>
</protein>
<evidence type="ECO:0000313" key="2">
    <source>
        <dbReference type="EMBL" id="TWO17977.1"/>
    </source>
</evidence>
<accession>A0A562X795</accession>
<feature type="region of interest" description="Disordered" evidence="1">
    <location>
        <begin position="102"/>
        <end position="121"/>
    </location>
</feature>
<dbReference type="AlphaFoldDB" id="A0A562X795"/>
<dbReference type="Proteomes" id="UP000321812">
    <property type="component" value="Unassembled WGS sequence"/>
</dbReference>
<dbReference type="RefSeq" id="WP_147497596.1">
    <property type="nucleotide sequence ID" value="NZ_VOAP01000029.1"/>
</dbReference>
<name>A0A562X795_CAMHY</name>
<sequence>MIEKRLNKNFSIADNRIAQCKELDFNAKGLYLYILSLPEDWEFSIERIAYMTNNSVGKVKAGLKQLEAMGLFKRELIYKGVKGKRAKYVLFDFDTRTTANNDDESVSIDNKSTDEKSPNDKSVIEKSTIENQPIDFNTFNKQRNNLQRNNINKIINLQKGACAHTHEGEQSEQNEAFKNLNLEAFSKWVKYCEQKNFKIVGIQFDELKKYLCKFDKNKQEQIISYSIANGYKGLYEPKAEQNKLKVVVDGREMIIPDFWDEDLKQAVINGEKSYLFAGNEFNARRFLRRSECDDAMQNTHNQTQTAQFSTNYIDVIPNHTEEQKSDLNANKSDFLETEFFNDENRIYGSLF</sequence>
<gene>
    <name evidence="2" type="ORF">YZ82_08190</name>
</gene>
<evidence type="ECO:0000256" key="1">
    <source>
        <dbReference type="SAM" id="MobiDB-lite"/>
    </source>
</evidence>
<dbReference type="EMBL" id="VOAP01000029">
    <property type="protein sequence ID" value="TWO17977.1"/>
    <property type="molecule type" value="Genomic_DNA"/>
</dbReference>